<evidence type="ECO:0000256" key="1">
    <source>
        <dbReference type="ARBA" id="ARBA00004613"/>
    </source>
</evidence>
<dbReference type="PANTHER" id="PTHR31232:SF43">
    <property type="entry name" value="S-PROTEIN HOMOLOG 29-RELATED"/>
    <property type="match status" value="1"/>
</dbReference>
<proteinExistence type="inferred from homology"/>
<accession>A0AAW1J7V0</accession>
<comment type="subcellular location">
    <subcellularLocation>
        <location evidence="1 6">Secreted</location>
    </subcellularLocation>
</comment>
<keyword evidence="8" id="KW-1185">Reference proteome</keyword>
<evidence type="ECO:0000256" key="3">
    <source>
        <dbReference type="ARBA" id="ARBA00022471"/>
    </source>
</evidence>
<evidence type="ECO:0000256" key="6">
    <source>
        <dbReference type="RuleBase" id="RU367044"/>
    </source>
</evidence>
<dbReference type="Proteomes" id="UP001443914">
    <property type="component" value="Unassembled WGS sequence"/>
</dbReference>
<evidence type="ECO:0000256" key="4">
    <source>
        <dbReference type="ARBA" id="ARBA00022525"/>
    </source>
</evidence>
<evidence type="ECO:0000313" key="8">
    <source>
        <dbReference type="Proteomes" id="UP001443914"/>
    </source>
</evidence>
<evidence type="ECO:0000256" key="5">
    <source>
        <dbReference type="ARBA" id="ARBA00022729"/>
    </source>
</evidence>
<evidence type="ECO:0000313" key="7">
    <source>
        <dbReference type="EMBL" id="KAK9699452.1"/>
    </source>
</evidence>
<organism evidence="7 8">
    <name type="scientific">Saponaria officinalis</name>
    <name type="common">Common soapwort</name>
    <name type="synonym">Lychnis saponaria</name>
    <dbReference type="NCBI Taxonomy" id="3572"/>
    <lineage>
        <taxon>Eukaryota</taxon>
        <taxon>Viridiplantae</taxon>
        <taxon>Streptophyta</taxon>
        <taxon>Embryophyta</taxon>
        <taxon>Tracheophyta</taxon>
        <taxon>Spermatophyta</taxon>
        <taxon>Magnoliopsida</taxon>
        <taxon>eudicotyledons</taxon>
        <taxon>Gunneridae</taxon>
        <taxon>Pentapetalae</taxon>
        <taxon>Caryophyllales</taxon>
        <taxon>Caryophyllaceae</taxon>
        <taxon>Caryophylleae</taxon>
        <taxon>Saponaria</taxon>
    </lineage>
</organism>
<sequence>MYSNLDKMSGIYKVALALVFVLALTSLVEFSDGGAVDNKVLVTINNTLSDNKMLTVRCKDKHDDLGIRKIKPEDIYQFYADEAFLWSCSFQFGNKFHQFDIYDKNRDAGFCPNGCYYEVEDNKLCQIKFYAYEPRDTHCFDWNGKRID</sequence>
<dbReference type="PANTHER" id="PTHR31232">
    <property type="match status" value="1"/>
</dbReference>
<name>A0AAW1J7V0_SAPOF</name>
<dbReference type="GO" id="GO:0060320">
    <property type="term" value="P:rejection of self pollen"/>
    <property type="evidence" value="ECO:0007669"/>
    <property type="project" value="UniProtKB-KW"/>
</dbReference>
<dbReference type="Pfam" id="PF05938">
    <property type="entry name" value="Self-incomp_S1"/>
    <property type="match status" value="1"/>
</dbReference>
<gene>
    <name evidence="7" type="ORF">RND81_08G174400</name>
</gene>
<protein>
    <recommendedName>
        <fullName evidence="6">S-protein homolog</fullName>
    </recommendedName>
</protein>
<dbReference type="GO" id="GO:0005576">
    <property type="term" value="C:extracellular region"/>
    <property type="evidence" value="ECO:0007669"/>
    <property type="project" value="UniProtKB-SubCell"/>
</dbReference>
<feature type="signal peptide" evidence="6">
    <location>
        <begin position="1"/>
        <end position="30"/>
    </location>
</feature>
<keyword evidence="3 6" id="KW-0713">Self-incompatibility</keyword>
<evidence type="ECO:0000256" key="2">
    <source>
        <dbReference type="ARBA" id="ARBA00005581"/>
    </source>
</evidence>
<keyword evidence="4 6" id="KW-0964">Secreted</keyword>
<comment type="similarity">
    <text evidence="2 6">Belongs to the plant self-incompatibility (S1) protein family.</text>
</comment>
<keyword evidence="5 6" id="KW-0732">Signal</keyword>
<dbReference type="InterPro" id="IPR010264">
    <property type="entry name" value="Self-incomp_S1"/>
</dbReference>
<feature type="chain" id="PRO_5043108504" description="S-protein homolog" evidence="6">
    <location>
        <begin position="31"/>
        <end position="148"/>
    </location>
</feature>
<comment type="caution">
    <text evidence="7">The sequence shown here is derived from an EMBL/GenBank/DDBJ whole genome shotgun (WGS) entry which is preliminary data.</text>
</comment>
<dbReference type="EMBL" id="JBDFQZ010000008">
    <property type="protein sequence ID" value="KAK9699452.1"/>
    <property type="molecule type" value="Genomic_DNA"/>
</dbReference>
<reference evidence="7" key="1">
    <citation type="submission" date="2024-03" db="EMBL/GenBank/DDBJ databases">
        <title>WGS assembly of Saponaria officinalis var. Norfolk2.</title>
        <authorList>
            <person name="Jenkins J."/>
            <person name="Shu S."/>
            <person name="Grimwood J."/>
            <person name="Barry K."/>
            <person name="Goodstein D."/>
            <person name="Schmutz J."/>
            <person name="Leebens-Mack J."/>
            <person name="Osbourn A."/>
        </authorList>
    </citation>
    <scope>NUCLEOTIDE SEQUENCE [LARGE SCALE GENOMIC DNA]</scope>
    <source>
        <strain evidence="7">JIC</strain>
    </source>
</reference>
<dbReference type="AlphaFoldDB" id="A0AAW1J7V0"/>